<dbReference type="Proteomes" id="UP001232163">
    <property type="component" value="Unassembled WGS sequence"/>
</dbReference>
<name>A0ABT9MHU8_9DEIO</name>
<gene>
    <name evidence="1" type="ORF">QO006_003635</name>
</gene>
<reference evidence="1 2" key="1">
    <citation type="submission" date="2023-07" db="EMBL/GenBank/DDBJ databases">
        <title>Genomic Encyclopedia of Type Strains, Phase IV (KMG-IV): sequencing the most valuable type-strain genomes for metagenomic binning, comparative biology and taxonomic classification.</title>
        <authorList>
            <person name="Goeker M."/>
        </authorList>
    </citation>
    <scope>NUCLEOTIDE SEQUENCE [LARGE SCALE GENOMIC DNA]</scope>
    <source>
        <strain evidence="1 2">NIO-1023</strain>
    </source>
</reference>
<comment type="caution">
    <text evidence="1">The sequence shown here is derived from an EMBL/GenBank/DDBJ whole genome shotgun (WGS) entry which is preliminary data.</text>
</comment>
<evidence type="ECO:0000313" key="1">
    <source>
        <dbReference type="EMBL" id="MDP9766171.1"/>
    </source>
</evidence>
<organism evidence="1 2">
    <name type="scientific">Deinococcus enclensis</name>
    <dbReference type="NCBI Taxonomy" id="1049582"/>
    <lineage>
        <taxon>Bacteria</taxon>
        <taxon>Thermotogati</taxon>
        <taxon>Deinococcota</taxon>
        <taxon>Deinococci</taxon>
        <taxon>Deinococcales</taxon>
        <taxon>Deinococcaceae</taxon>
        <taxon>Deinococcus</taxon>
    </lineage>
</organism>
<evidence type="ECO:0000313" key="2">
    <source>
        <dbReference type="Proteomes" id="UP001232163"/>
    </source>
</evidence>
<keyword evidence="2" id="KW-1185">Reference proteome</keyword>
<proteinExistence type="predicted"/>
<dbReference type="RefSeq" id="WP_307469103.1">
    <property type="nucleotide sequence ID" value="NZ_JAURUR010000020.1"/>
</dbReference>
<sequence>MPAEWIEQPGRREVTLFTRHFTYASDPNSGFMFDVDDAGAVILTSDAARANYDLALREAATGTMIDHGVQAFTSEHWDPGTIRCICGQPLPLSGGDTTRCACRNEYNSCGQLLRANWREFCRETGELSDFGD</sequence>
<protein>
    <submittedName>
        <fullName evidence="1">Uncharacterized protein</fullName>
    </submittedName>
</protein>
<accession>A0ABT9MHU8</accession>
<dbReference type="EMBL" id="JAURUR010000020">
    <property type="protein sequence ID" value="MDP9766171.1"/>
    <property type="molecule type" value="Genomic_DNA"/>
</dbReference>